<gene>
    <name evidence="3" type="ORF">ACHAXA_011806</name>
</gene>
<dbReference type="InterPro" id="IPR000626">
    <property type="entry name" value="Ubiquitin-like_dom"/>
</dbReference>
<dbReference type="AlphaFoldDB" id="A0ABD3RB81"/>
<dbReference type="PANTHER" id="PTHR10666">
    <property type="entry name" value="UBIQUITIN"/>
    <property type="match status" value="1"/>
</dbReference>
<dbReference type="SUPFAM" id="SSF54236">
    <property type="entry name" value="Ubiquitin-like"/>
    <property type="match status" value="1"/>
</dbReference>
<dbReference type="PROSITE" id="PS00299">
    <property type="entry name" value="UBIQUITIN_1"/>
    <property type="match status" value="1"/>
</dbReference>
<dbReference type="Gene3D" id="3.10.20.90">
    <property type="entry name" value="Phosphatidylinositol 3-kinase Catalytic Subunit, Chain A, domain 1"/>
    <property type="match status" value="1"/>
</dbReference>
<feature type="domain" description="Ubiquitin-like" evidence="2">
    <location>
        <begin position="57"/>
        <end position="132"/>
    </location>
</feature>
<name>A0ABD3RB81_9STRA</name>
<sequence length="289" mass="31163">MVSSSSCLLLAISLLASQSCYGRRLPFLGGAAGAGAALVRPYYPSALESVLVLRGGMQLFVKTLTGKTVSIEVEEGESIEEIKAKISEKEGIPPEQQRIIFGGQQLQDGKTIDDYNIGDDATLHLVLRLRGGGGIIKRAVDGALGRGVFRVSESFVMSNLEGSIGEEERELMKAFIEQSHGVVDGEAEAETTAIDGVTPVLGAYYRISHIPRRVCDTSPLEELEYAARTAQPRDRAFDLPGGKGARLVEVEHKCALGLLGGNETKLTNVYKRRDNRGAFLGALKRMRLA</sequence>
<dbReference type="Proteomes" id="UP001530377">
    <property type="component" value="Unassembled WGS sequence"/>
</dbReference>
<feature type="chain" id="PRO_5044893581" description="Ubiquitin-like domain-containing protein" evidence="1">
    <location>
        <begin position="23"/>
        <end position="289"/>
    </location>
</feature>
<dbReference type="Pfam" id="PF00240">
    <property type="entry name" value="ubiquitin"/>
    <property type="match status" value="1"/>
</dbReference>
<dbReference type="FunFam" id="3.10.20.90:FF:000160">
    <property type="entry name" value="Polyubiquitin-C"/>
    <property type="match status" value="1"/>
</dbReference>
<keyword evidence="1" id="KW-0732">Signal</keyword>
<protein>
    <recommendedName>
        <fullName evidence="2">Ubiquitin-like domain-containing protein</fullName>
    </recommendedName>
</protein>
<dbReference type="PRINTS" id="PR00348">
    <property type="entry name" value="UBIQUITIN"/>
</dbReference>
<evidence type="ECO:0000256" key="1">
    <source>
        <dbReference type="SAM" id="SignalP"/>
    </source>
</evidence>
<evidence type="ECO:0000259" key="2">
    <source>
        <dbReference type="PROSITE" id="PS50053"/>
    </source>
</evidence>
<organism evidence="3 4">
    <name type="scientific">Cyclostephanos tholiformis</name>
    <dbReference type="NCBI Taxonomy" id="382380"/>
    <lineage>
        <taxon>Eukaryota</taxon>
        <taxon>Sar</taxon>
        <taxon>Stramenopiles</taxon>
        <taxon>Ochrophyta</taxon>
        <taxon>Bacillariophyta</taxon>
        <taxon>Coscinodiscophyceae</taxon>
        <taxon>Thalassiosirophycidae</taxon>
        <taxon>Stephanodiscales</taxon>
        <taxon>Stephanodiscaceae</taxon>
        <taxon>Cyclostephanos</taxon>
    </lineage>
</organism>
<proteinExistence type="predicted"/>
<dbReference type="PROSITE" id="PS50053">
    <property type="entry name" value="UBIQUITIN_2"/>
    <property type="match status" value="1"/>
</dbReference>
<comment type="caution">
    <text evidence="3">The sequence shown here is derived from an EMBL/GenBank/DDBJ whole genome shotgun (WGS) entry which is preliminary data.</text>
</comment>
<evidence type="ECO:0000313" key="4">
    <source>
        <dbReference type="Proteomes" id="UP001530377"/>
    </source>
</evidence>
<dbReference type="InterPro" id="IPR019956">
    <property type="entry name" value="Ubiquitin_dom"/>
</dbReference>
<dbReference type="InterPro" id="IPR019954">
    <property type="entry name" value="Ubiquitin_CS"/>
</dbReference>
<evidence type="ECO:0000313" key="3">
    <source>
        <dbReference type="EMBL" id="KAL3810073.1"/>
    </source>
</evidence>
<dbReference type="InterPro" id="IPR050158">
    <property type="entry name" value="Ubiquitin_ubiquitin-like"/>
</dbReference>
<reference evidence="3 4" key="1">
    <citation type="submission" date="2024-10" db="EMBL/GenBank/DDBJ databases">
        <title>Updated reference genomes for cyclostephanoid diatoms.</title>
        <authorList>
            <person name="Roberts W.R."/>
            <person name="Alverson A.J."/>
        </authorList>
    </citation>
    <scope>NUCLEOTIDE SEQUENCE [LARGE SCALE GENOMIC DNA]</scope>
    <source>
        <strain evidence="3 4">AJA228-03</strain>
    </source>
</reference>
<keyword evidence="4" id="KW-1185">Reference proteome</keyword>
<feature type="signal peptide" evidence="1">
    <location>
        <begin position="1"/>
        <end position="22"/>
    </location>
</feature>
<accession>A0ABD3RB81</accession>
<dbReference type="SMART" id="SM00213">
    <property type="entry name" value="UBQ"/>
    <property type="match status" value="1"/>
</dbReference>
<dbReference type="InterPro" id="IPR029071">
    <property type="entry name" value="Ubiquitin-like_domsf"/>
</dbReference>
<dbReference type="EMBL" id="JALLPB020000354">
    <property type="protein sequence ID" value="KAL3810073.1"/>
    <property type="molecule type" value="Genomic_DNA"/>
</dbReference>